<dbReference type="AlphaFoldDB" id="A0A182YCL6"/>
<dbReference type="OMA" id="YCYSDFF"/>
<feature type="compositionally biased region" description="Basic and acidic residues" evidence="1">
    <location>
        <begin position="615"/>
        <end position="629"/>
    </location>
</feature>
<feature type="compositionally biased region" description="Gly residues" evidence="1">
    <location>
        <begin position="192"/>
        <end position="201"/>
    </location>
</feature>
<proteinExistence type="predicted"/>
<feature type="region of interest" description="Disordered" evidence="1">
    <location>
        <begin position="758"/>
        <end position="803"/>
    </location>
</feature>
<evidence type="ECO:0000313" key="3">
    <source>
        <dbReference type="Proteomes" id="UP000076408"/>
    </source>
</evidence>
<feature type="region of interest" description="Disordered" evidence="1">
    <location>
        <begin position="418"/>
        <end position="672"/>
    </location>
</feature>
<feature type="compositionally biased region" description="Low complexity" evidence="1">
    <location>
        <begin position="500"/>
        <end position="518"/>
    </location>
</feature>
<organism evidence="2 3">
    <name type="scientific">Anopheles stephensi</name>
    <name type="common">Indo-Pakistan malaria mosquito</name>
    <dbReference type="NCBI Taxonomy" id="30069"/>
    <lineage>
        <taxon>Eukaryota</taxon>
        <taxon>Metazoa</taxon>
        <taxon>Ecdysozoa</taxon>
        <taxon>Arthropoda</taxon>
        <taxon>Hexapoda</taxon>
        <taxon>Insecta</taxon>
        <taxon>Pterygota</taxon>
        <taxon>Neoptera</taxon>
        <taxon>Endopterygota</taxon>
        <taxon>Diptera</taxon>
        <taxon>Nematocera</taxon>
        <taxon>Culicoidea</taxon>
        <taxon>Culicidae</taxon>
        <taxon>Anophelinae</taxon>
        <taxon>Anopheles</taxon>
    </lineage>
</organism>
<name>A0A182YCL6_ANOST</name>
<evidence type="ECO:0000313" key="2">
    <source>
        <dbReference type="EnsemblMetazoa" id="ASTEI06202-PA"/>
    </source>
</evidence>
<accession>A0A182YCL6</accession>
<feature type="compositionally biased region" description="Gly residues" evidence="1">
    <location>
        <begin position="759"/>
        <end position="773"/>
    </location>
</feature>
<dbReference type="VEuPathDB" id="VectorBase:ASTEI20_039838"/>
<keyword evidence="3" id="KW-1185">Reference proteome</keyword>
<feature type="compositionally biased region" description="Basic and acidic residues" evidence="1">
    <location>
        <begin position="577"/>
        <end position="600"/>
    </location>
</feature>
<evidence type="ECO:0000256" key="1">
    <source>
        <dbReference type="SAM" id="MobiDB-lite"/>
    </source>
</evidence>
<feature type="region of interest" description="Disordered" evidence="1">
    <location>
        <begin position="138"/>
        <end position="235"/>
    </location>
</feature>
<dbReference type="EnsemblMetazoa" id="ASTEI06202-RA">
    <property type="protein sequence ID" value="ASTEI06202-PA"/>
    <property type="gene ID" value="ASTEI06202"/>
</dbReference>
<feature type="compositionally biased region" description="Low complexity" evidence="1">
    <location>
        <begin position="525"/>
        <end position="543"/>
    </location>
</feature>
<feature type="compositionally biased region" description="Basic and acidic residues" evidence="1">
    <location>
        <begin position="644"/>
        <end position="658"/>
    </location>
</feature>
<dbReference type="VEuPathDB" id="VectorBase:ASTEI06202"/>
<sequence length="827" mass="88233">MDDNCYERSAHTSDGFTHGYYWKTGKLEIHTEKLLPQGFEVNMNHHQQLGGGGYDGDTGRTNHQDYWSRPNDYHHGGATGGAGPGTTGRLGSGIGTGGPGHSSLNAYSPKSKLGCLFDGNTTADGALGGGSAGRELGYGYDDDHFRPTGSSAYLPQDPAHSSLPNGVGGARTGRKLPNPTQRNGKRQLPQPKGGGGGGVYGSAGDFRSKAPAVRKLPIPQRNPKSINPSGPQPPLIDNFNIDLSVKARKSISGPIDDDSLKRLNSNIFGNSINYFCDLSQNKENFITTSSFYVNDDDTDDYCYSDFFMTSSITLSSRKIKKLPKIQNIANHPRPSQSMSFIAADVNAAYRNFSLVAEAPYNDTGYTPADEYADGRGLPAPPVGSNSQQQPLPGYCNHNPIYSEQLDSSNSTDVGALMMNGGLGMKPPSTSGTPKKQLPSIQPPVHESLGYPYKQQHYPTGPASRDESTGHGMLPNGHKEYAPSRPTLMNDRVTALKSRSRSSTPVSSSGGSSSRSDYSSGGGAGSTRQQQSQQQQQQSPFDQGYDAMSHVPVTSASSTPKLLPSKPATKSSYLASSPDKKPPLRRSPDRTMDGMYYHDDSVDPYLLSPEQSTLPKESKESVYGDSHRSNYDQLDDAASASGGHELYDDDRYGDEDRLPGEPPTAKKLPKVAHQSDGLTLKKQLHFFDEREECFDEELEELEQANAAKQGANVIVTGSGGVGSNLLVGASAGTNALLEHGYDAKADKLDQLAGSIPGSQVSGGGAGAGTGGTGTGVPAASTGDGTGANDLSKDITQQQQQGKRENFNARDKWLWAYDQIINVSRTLVI</sequence>
<reference evidence="2" key="2">
    <citation type="submission" date="2020-05" db="UniProtKB">
        <authorList>
            <consortium name="EnsemblMetazoa"/>
        </authorList>
    </citation>
    <scope>IDENTIFICATION</scope>
    <source>
        <strain evidence="2">Indian</strain>
    </source>
</reference>
<reference evidence="3" key="1">
    <citation type="journal article" date="2014" name="Genome Biol.">
        <title>Genome analysis of a major urban malaria vector mosquito, Anopheles stephensi.</title>
        <authorList>
            <person name="Jiang X."/>
            <person name="Peery A."/>
            <person name="Hall A.B."/>
            <person name="Sharma A."/>
            <person name="Chen X.G."/>
            <person name="Waterhouse R.M."/>
            <person name="Komissarov A."/>
            <person name="Riehle M.M."/>
            <person name="Shouche Y."/>
            <person name="Sharakhova M.V."/>
            <person name="Lawson D."/>
            <person name="Pakpour N."/>
            <person name="Arensburger P."/>
            <person name="Davidson V.L."/>
            <person name="Eiglmeier K."/>
            <person name="Emrich S."/>
            <person name="George P."/>
            <person name="Kennedy R.C."/>
            <person name="Mane S.P."/>
            <person name="Maslen G."/>
            <person name="Oringanje C."/>
            <person name="Qi Y."/>
            <person name="Settlage R."/>
            <person name="Tojo M."/>
            <person name="Tubio J.M."/>
            <person name="Unger M.F."/>
            <person name="Wang B."/>
            <person name="Vernick K.D."/>
            <person name="Ribeiro J.M."/>
            <person name="James A.A."/>
            <person name="Michel K."/>
            <person name="Riehle M.A."/>
            <person name="Luckhart S."/>
            <person name="Sharakhov I.V."/>
            <person name="Tu Z."/>
        </authorList>
    </citation>
    <scope>NUCLEOTIDE SEQUENCE [LARGE SCALE GENOMIC DNA]</scope>
    <source>
        <strain evidence="3">Indian</strain>
    </source>
</reference>
<protein>
    <submittedName>
        <fullName evidence="2">Uncharacterized protein</fullName>
    </submittedName>
</protein>
<dbReference type="Proteomes" id="UP000076408">
    <property type="component" value="Unassembled WGS sequence"/>
</dbReference>
<dbReference type="VEuPathDB" id="VectorBase:ASTE001505"/>